<sequence length="161" mass="18618">MGWVKEPCSKLKPHSNRSVVNHLATLIADMLPGIQSIQRFSWNSSLNPQSNFGPQNAKARDETKRSRYYRLTLHRRSIITVIKMRSKKPGRLQCLDLRRFAVPIGGHLYDLRIKTSKVPMLFWYLPFPPTCSQKPLSYRSPYLTILTTLSTVTYRGSFHVL</sequence>
<gene>
    <name evidence="1" type="ORF">FA13DRAFT_626285</name>
</gene>
<protein>
    <submittedName>
        <fullName evidence="1">Uncharacterized protein</fullName>
    </submittedName>
</protein>
<proteinExistence type="predicted"/>
<reference evidence="1 2" key="1">
    <citation type="journal article" date="2019" name="Nat. Ecol. Evol.">
        <title>Megaphylogeny resolves global patterns of mushroom evolution.</title>
        <authorList>
            <person name="Varga T."/>
            <person name="Krizsan K."/>
            <person name="Foldi C."/>
            <person name="Dima B."/>
            <person name="Sanchez-Garcia M."/>
            <person name="Sanchez-Ramirez S."/>
            <person name="Szollosi G.J."/>
            <person name="Szarkandi J.G."/>
            <person name="Papp V."/>
            <person name="Albert L."/>
            <person name="Andreopoulos W."/>
            <person name="Angelini C."/>
            <person name="Antonin V."/>
            <person name="Barry K.W."/>
            <person name="Bougher N.L."/>
            <person name="Buchanan P."/>
            <person name="Buyck B."/>
            <person name="Bense V."/>
            <person name="Catcheside P."/>
            <person name="Chovatia M."/>
            <person name="Cooper J."/>
            <person name="Damon W."/>
            <person name="Desjardin D."/>
            <person name="Finy P."/>
            <person name="Geml J."/>
            <person name="Haridas S."/>
            <person name="Hughes K."/>
            <person name="Justo A."/>
            <person name="Karasinski D."/>
            <person name="Kautmanova I."/>
            <person name="Kiss B."/>
            <person name="Kocsube S."/>
            <person name="Kotiranta H."/>
            <person name="LaButti K.M."/>
            <person name="Lechner B.E."/>
            <person name="Liimatainen K."/>
            <person name="Lipzen A."/>
            <person name="Lukacs Z."/>
            <person name="Mihaltcheva S."/>
            <person name="Morgado L.N."/>
            <person name="Niskanen T."/>
            <person name="Noordeloos M.E."/>
            <person name="Ohm R.A."/>
            <person name="Ortiz-Santana B."/>
            <person name="Ovrebo C."/>
            <person name="Racz N."/>
            <person name="Riley R."/>
            <person name="Savchenko A."/>
            <person name="Shiryaev A."/>
            <person name="Soop K."/>
            <person name="Spirin V."/>
            <person name="Szebenyi C."/>
            <person name="Tomsovsky M."/>
            <person name="Tulloss R.E."/>
            <person name="Uehling J."/>
            <person name="Grigoriev I.V."/>
            <person name="Vagvolgyi C."/>
            <person name="Papp T."/>
            <person name="Martin F.M."/>
            <person name="Miettinen O."/>
            <person name="Hibbett D.S."/>
            <person name="Nagy L.G."/>
        </authorList>
    </citation>
    <scope>NUCLEOTIDE SEQUENCE [LARGE SCALE GENOMIC DNA]</scope>
    <source>
        <strain evidence="1 2">FP101781</strain>
    </source>
</reference>
<dbReference type="EMBL" id="QPFP01000026">
    <property type="protein sequence ID" value="TEB29766.1"/>
    <property type="molecule type" value="Genomic_DNA"/>
</dbReference>
<name>A0A4Y7T6G1_COPMI</name>
<dbReference type="AlphaFoldDB" id="A0A4Y7T6G1"/>
<evidence type="ECO:0000313" key="1">
    <source>
        <dbReference type="EMBL" id="TEB29766.1"/>
    </source>
</evidence>
<evidence type="ECO:0000313" key="2">
    <source>
        <dbReference type="Proteomes" id="UP000298030"/>
    </source>
</evidence>
<comment type="caution">
    <text evidence="1">The sequence shown here is derived from an EMBL/GenBank/DDBJ whole genome shotgun (WGS) entry which is preliminary data.</text>
</comment>
<organism evidence="1 2">
    <name type="scientific">Coprinellus micaceus</name>
    <name type="common">Glistening ink-cap mushroom</name>
    <name type="synonym">Coprinus micaceus</name>
    <dbReference type="NCBI Taxonomy" id="71717"/>
    <lineage>
        <taxon>Eukaryota</taxon>
        <taxon>Fungi</taxon>
        <taxon>Dikarya</taxon>
        <taxon>Basidiomycota</taxon>
        <taxon>Agaricomycotina</taxon>
        <taxon>Agaricomycetes</taxon>
        <taxon>Agaricomycetidae</taxon>
        <taxon>Agaricales</taxon>
        <taxon>Agaricineae</taxon>
        <taxon>Psathyrellaceae</taxon>
        <taxon>Coprinellus</taxon>
    </lineage>
</organism>
<accession>A0A4Y7T6G1</accession>
<keyword evidence="2" id="KW-1185">Reference proteome</keyword>
<dbReference type="Proteomes" id="UP000298030">
    <property type="component" value="Unassembled WGS sequence"/>
</dbReference>